<evidence type="ECO:0000256" key="3">
    <source>
        <dbReference type="ARBA" id="ARBA00022741"/>
    </source>
</evidence>
<dbReference type="PROSITE" id="PS00178">
    <property type="entry name" value="AA_TRNA_LIGASE_I"/>
    <property type="match status" value="1"/>
</dbReference>
<comment type="similarity">
    <text evidence="1 8 9">Belongs to the class-I aminoacyl-tRNA synthetase family.</text>
</comment>
<dbReference type="Pfam" id="PF00579">
    <property type="entry name" value="tRNA-synt_1b"/>
    <property type="match status" value="1"/>
</dbReference>
<evidence type="ECO:0000256" key="2">
    <source>
        <dbReference type="ARBA" id="ARBA00022598"/>
    </source>
</evidence>
<name>A0A9W6INK6_9PROT</name>
<dbReference type="InterPro" id="IPR024109">
    <property type="entry name" value="Trp-tRNA-ligase_bac-type"/>
</dbReference>
<feature type="short sequence motif" description="'KMSKS' region" evidence="8">
    <location>
        <begin position="208"/>
        <end position="212"/>
    </location>
</feature>
<reference evidence="10" key="2">
    <citation type="submission" date="2023-01" db="EMBL/GenBank/DDBJ databases">
        <authorList>
            <person name="Sun Q."/>
            <person name="Evtushenko L."/>
        </authorList>
    </citation>
    <scope>NUCLEOTIDE SEQUENCE</scope>
    <source>
        <strain evidence="10">VKM B-1513</strain>
    </source>
</reference>
<sequence length="345" mass="37378">MSETPTDYTGPKRIFSGMQPTGRLHLGNYLGALKNWVALQDEGDAECIYCVVDMHAITMPHDPKALPGAVRAAAAAYIAAGVNPDKSIIFAQSAVSAHAELAWIFNCVARLGWAERMTQFKDKGGKDKERASVGLLTYPVLQAADILAYKATHVPVGEDQKQHLELCRDIAARFNRDYGDGQAFFPLTEPVIQGPGARIMSLRDGTAKMSKSDVSDNSRINLEDDADTIARKIKKAKTDPEPLPETVEGLEARAEASNLVGIYAALTGKTKAEVLAEFGGQGFGAFKPALADVAVEYLAPISQEFRRLIADQAEIDRILAKGAERADVIAAPILKETKEIIGFWH</sequence>
<evidence type="ECO:0000313" key="10">
    <source>
        <dbReference type="EMBL" id="GLK53642.1"/>
    </source>
</evidence>
<feature type="binding site" evidence="8">
    <location>
        <begin position="157"/>
        <end position="159"/>
    </location>
    <ligand>
        <name>ATP</name>
        <dbReference type="ChEBI" id="CHEBI:30616"/>
    </ligand>
</feature>
<comment type="function">
    <text evidence="8">Catalyzes the attachment of tryptophan to tRNA(Trp).</text>
</comment>
<keyword evidence="8" id="KW-0963">Cytoplasm</keyword>
<evidence type="ECO:0000256" key="7">
    <source>
        <dbReference type="ARBA" id="ARBA00049929"/>
    </source>
</evidence>
<dbReference type="Proteomes" id="UP001143486">
    <property type="component" value="Unassembled WGS sequence"/>
</dbReference>
<dbReference type="InterPro" id="IPR001412">
    <property type="entry name" value="aa-tRNA-synth_I_CS"/>
</dbReference>
<dbReference type="Gene3D" id="3.40.50.620">
    <property type="entry name" value="HUPs"/>
    <property type="match status" value="1"/>
</dbReference>
<evidence type="ECO:0000256" key="9">
    <source>
        <dbReference type="RuleBase" id="RU363036"/>
    </source>
</evidence>
<dbReference type="PRINTS" id="PR01039">
    <property type="entry name" value="TRNASYNTHTRP"/>
</dbReference>
<evidence type="ECO:0000313" key="11">
    <source>
        <dbReference type="Proteomes" id="UP001143486"/>
    </source>
</evidence>
<dbReference type="RefSeq" id="WP_271187983.1">
    <property type="nucleotide sequence ID" value="NZ_BSFE01000012.1"/>
</dbReference>
<evidence type="ECO:0000256" key="8">
    <source>
        <dbReference type="HAMAP-Rule" id="MF_00140"/>
    </source>
</evidence>
<dbReference type="Gene3D" id="1.10.240.10">
    <property type="entry name" value="Tyrosyl-Transfer RNA Synthetase"/>
    <property type="match status" value="1"/>
</dbReference>
<dbReference type="PANTHER" id="PTHR43766:SF1">
    <property type="entry name" value="TRYPTOPHAN--TRNA LIGASE, MITOCHONDRIAL"/>
    <property type="match status" value="1"/>
</dbReference>
<comment type="subcellular location">
    <subcellularLocation>
        <location evidence="8">Cytoplasm</location>
    </subcellularLocation>
</comment>
<dbReference type="InterPro" id="IPR002306">
    <property type="entry name" value="Trp-tRNA-ligase"/>
</dbReference>
<keyword evidence="4 8" id="KW-0067">ATP-binding</keyword>
<evidence type="ECO:0000256" key="1">
    <source>
        <dbReference type="ARBA" id="ARBA00005594"/>
    </source>
</evidence>
<dbReference type="SUPFAM" id="SSF52374">
    <property type="entry name" value="Nucleotidylyl transferase"/>
    <property type="match status" value="1"/>
</dbReference>
<comment type="subunit">
    <text evidence="8">Homodimer.</text>
</comment>
<protein>
    <recommendedName>
        <fullName evidence="8">Tryptophan--tRNA ligase</fullName>
        <ecNumber evidence="8">6.1.1.2</ecNumber>
    </recommendedName>
    <alternativeName>
        <fullName evidence="8">Tryptophanyl-tRNA synthetase</fullName>
        <shortName evidence="8">TrpRS</shortName>
    </alternativeName>
</protein>
<dbReference type="GO" id="GO:0006436">
    <property type="term" value="P:tryptophanyl-tRNA aminoacylation"/>
    <property type="evidence" value="ECO:0007669"/>
    <property type="project" value="UniProtKB-UniRule"/>
</dbReference>
<dbReference type="InterPro" id="IPR002305">
    <property type="entry name" value="aa-tRNA-synth_Ic"/>
</dbReference>
<reference evidence="10" key="1">
    <citation type="journal article" date="2014" name="Int. J. Syst. Evol. Microbiol.">
        <title>Complete genome sequence of Corynebacterium casei LMG S-19264T (=DSM 44701T), isolated from a smear-ripened cheese.</title>
        <authorList>
            <consortium name="US DOE Joint Genome Institute (JGI-PGF)"/>
            <person name="Walter F."/>
            <person name="Albersmeier A."/>
            <person name="Kalinowski J."/>
            <person name="Ruckert C."/>
        </authorList>
    </citation>
    <scope>NUCLEOTIDE SEQUENCE</scope>
    <source>
        <strain evidence="10">VKM B-1513</strain>
    </source>
</reference>
<dbReference type="EC" id="6.1.1.2" evidence="8"/>
<dbReference type="HAMAP" id="MF_00140_B">
    <property type="entry name" value="Trp_tRNA_synth_B"/>
    <property type="match status" value="1"/>
</dbReference>
<proteinExistence type="inferred from homology"/>
<feature type="short sequence motif" description="'HIGH' region" evidence="8">
    <location>
        <begin position="20"/>
        <end position="28"/>
    </location>
</feature>
<dbReference type="NCBIfam" id="TIGR00233">
    <property type="entry name" value="trpS"/>
    <property type="match status" value="1"/>
</dbReference>
<keyword evidence="3 8" id="KW-0547">Nucleotide-binding</keyword>
<feature type="binding site" evidence="8">
    <location>
        <position position="145"/>
    </location>
    <ligand>
        <name>L-tryptophan</name>
        <dbReference type="ChEBI" id="CHEBI:57912"/>
    </ligand>
</feature>
<comment type="caution">
    <text evidence="10">The sequence shown here is derived from an EMBL/GenBank/DDBJ whole genome shotgun (WGS) entry which is preliminary data.</text>
</comment>
<dbReference type="AlphaFoldDB" id="A0A9W6INK6"/>
<gene>
    <name evidence="8 10" type="primary">trpS</name>
    <name evidence="10" type="ORF">GCM10017621_31500</name>
</gene>
<keyword evidence="11" id="KW-1185">Reference proteome</keyword>
<dbReference type="InterPro" id="IPR014729">
    <property type="entry name" value="Rossmann-like_a/b/a_fold"/>
</dbReference>
<evidence type="ECO:0000256" key="4">
    <source>
        <dbReference type="ARBA" id="ARBA00022840"/>
    </source>
</evidence>
<feature type="binding site" evidence="8">
    <location>
        <begin position="208"/>
        <end position="212"/>
    </location>
    <ligand>
        <name>ATP</name>
        <dbReference type="ChEBI" id="CHEBI:30616"/>
    </ligand>
</feature>
<accession>A0A9W6INK6</accession>
<dbReference type="GO" id="GO:0005524">
    <property type="term" value="F:ATP binding"/>
    <property type="evidence" value="ECO:0007669"/>
    <property type="project" value="UniProtKB-UniRule"/>
</dbReference>
<organism evidence="10 11">
    <name type="scientific">Maricaulis virginensis</name>
    <dbReference type="NCBI Taxonomy" id="144022"/>
    <lineage>
        <taxon>Bacteria</taxon>
        <taxon>Pseudomonadati</taxon>
        <taxon>Pseudomonadota</taxon>
        <taxon>Alphaproteobacteria</taxon>
        <taxon>Maricaulales</taxon>
        <taxon>Maricaulaceae</taxon>
        <taxon>Maricaulis</taxon>
    </lineage>
</organism>
<dbReference type="FunFam" id="3.40.50.620:FF:000082">
    <property type="entry name" value="MSW1p Mitochondrial tryptophanyl-tRNA synthetase"/>
    <property type="match status" value="1"/>
</dbReference>
<feature type="binding site" evidence="8">
    <location>
        <begin position="27"/>
        <end position="28"/>
    </location>
    <ligand>
        <name>ATP</name>
        <dbReference type="ChEBI" id="CHEBI:30616"/>
    </ligand>
</feature>
<dbReference type="InterPro" id="IPR050203">
    <property type="entry name" value="Trp-tRNA_synthetase"/>
</dbReference>
<keyword evidence="5 8" id="KW-0648">Protein biosynthesis</keyword>
<dbReference type="EMBL" id="BSFE01000012">
    <property type="protein sequence ID" value="GLK53642.1"/>
    <property type="molecule type" value="Genomic_DNA"/>
</dbReference>
<keyword evidence="2 8" id="KW-0436">Ligase</keyword>
<evidence type="ECO:0000256" key="6">
    <source>
        <dbReference type="ARBA" id="ARBA00023146"/>
    </source>
</evidence>
<dbReference type="CDD" id="cd00806">
    <property type="entry name" value="TrpRS_core"/>
    <property type="match status" value="1"/>
</dbReference>
<evidence type="ECO:0000256" key="5">
    <source>
        <dbReference type="ARBA" id="ARBA00022917"/>
    </source>
</evidence>
<keyword evidence="6 8" id="KW-0030">Aminoacyl-tRNA synthetase</keyword>
<feature type="binding site" evidence="8">
    <location>
        <position position="199"/>
    </location>
    <ligand>
        <name>ATP</name>
        <dbReference type="ChEBI" id="CHEBI:30616"/>
    </ligand>
</feature>
<dbReference type="GO" id="GO:0005829">
    <property type="term" value="C:cytosol"/>
    <property type="evidence" value="ECO:0007669"/>
    <property type="project" value="TreeGrafter"/>
</dbReference>
<feature type="binding site" evidence="8">
    <location>
        <begin position="19"/>
        <end position="21"/>
    </location>
    <ligand>
        <name>ATP</name>
        <dbReference type="ChEBI" id="CHEBI:30616"/>
    </ligand>
</feature>
<comment type="catalytic activity">
    <reaction evidence="7 8">
        <text>tRNA(Trp) + L-tryptophan + ATP = L-tryptophyl-tRNA(Trp) + AMP + diphosphate + H(+)</text>
        <dbReference type="Rhea" id="RHEA:24080"/>
        <dbReference type="Rhea" id="RHEA-COMP:9671"/>
        <dbReference type="Rhea" id="RHEA-COMP:9705"/>
        <dbReference type="ChEBI" id="CHEBI:15378"/>
        <dbReference type="ChEBI" id="CHEBI:30616"/>
        <dbReference type="ChEBI" id="CHEBI:33019"/>
        <dbReference type="ChEBI" id="CHEBI:57912"/>
        <dbReference type="ChEBI" id="CHEBI:78442"/>
        <dbReference type="ChEBI" id="CHEBI:78535"/>
        <dbReference type="ChEBI" id="CHEBI:456215"/>
        <dbReference type="EC" id="6.1.1.2"/>
    </reaction>
</comment>
<dbReference type="GO" id="GO:0004830">
    <property type="term" value="F:tryptophan-tRNA ligase activity"/>
    <property type="evidence" value="ECO:0007669"/>
    <property type="project" value="UniProtKB-UniRule"/>
</dbReference>
<dbReference type="PANTHER" id="PTHR43766">
    <property type="entry name" value="TRYPTOPHAN--TRNA LIGASE, MITOCHONDRIAL"/>
    <property type="match status" value="1"/>
</dbReference>